<dbReference type="PANTHER" id="PTHR47955">
    <property type="entry name" value="CYTOCHROME P450 FAMILY 71 PROTEIN"/>
    <property type="match status" value="1"/>
</dbReference>
<evidence type="ECO:0000256" key="2">
    <source>
        <dbReference type="ARBA" id="ARBA00010617"/>
    </source>
</evidence>
<feature type="region of interest" description="Disordered" evidence="10">
    <location>
        <begin position="1"/>
        <end position="37"/>
    </location>
</feature>
<dbReference type="SUPFAM" id="SSF48264">
    <property type="entry name" value="Cytochrome P450"/>
    <property type="match status" value="1"/>
</dbReference>
<keyword evidence="7 9" id="KW-0503">Monooxygenase</keyword>
<keyword evidence="3 8" id="KW-0349">Heme</keyword>
<evidence type="ECO:0000256" key="4">
    <source>
        <dbReference type="ARBA" id="ARBA00022723"/>
    </source>
</evidence>
<evidence type="ECO:0000256" key="3">
    <source>
        <dbReference type="ARBA" id="ARBA00022617"/>
    </source>
</evidence>
<keyword evidence="6 8" id="KW-0408">Iron</keyword>
<evidence type="ECO:0000313" key="12">
    <source>
        <dbReference type="Proteomes" id="UP001341281"/>
    </source>
</evidence>
<dbReference type="InterPro" id="IPR002401">
    <property type="entry name" value="Cyt_P450_E_grp-I"/>
</dbReference>
<organism evidence="11 12">
    <name type="scientific">Paspalum notatum var. saurae</name>
    <dbReference type="NCBI Taxonomy" id="547442"/>
    <lineage>
        <taxon>Eukaryota</taxon>
        <taxon>Viridiplantae</taxon>
        <taxon>Streptophyta</taxon>
        <taxon>Embryophyta</taxon>
        <taxon>Tracheophyta</taxon>
        <taxon>Spermatophyta</taxon>
        <taxon>Magnoliopsida</taxon>
        <taxon>Liliopsida</taxon>
        <taxon>Poales</taxon>
        <taxon>Poaceae</taxon>
        <taxon>PACMAD clade</taxon>
        <taxon>Panicoideae</taxon>
        <taxon>Andropogonodae</taxon>
        <taxon>Paspaleae</taxon>
        <taxon>Paspalinae</taxon>
        <taxon>Paspalum</taxon>
    </lineage>
</organism>
<evidence type="ECO:0000256" key="5">
    <source>
        <dbReference type="ARBA" id="ARBA00023002"/>
    </source>
</evidence>
<dbReference type="GO" id="GO:0016705">
    <property type="term" value="F:oxidoreductase activity, acting on paired donors, with incorporation or reduction of molecular oxygen"/>
    <property type="evidence" value="ECO:0007669"/>
    <property type="project" value="InterPro"/>
</dbReference>
<comment type="similarity">
    <text evidence="2 9">Belongs to the cytochrome P450 family.</text>
</comment>
<proteinExistence type="inferred from homology"/>
<dbReference type="Pfam" id="PF00067">
    <property type="entry name" value="p450"/>
    <property type="match status" value="1"/>
</dbReference>
<sequence>MASSRATSPGTAIKGTTSSGGEQDKPKKKKPLLPGPWTLPISGSIHHVMRGLSHRTMRELSRRHGPLMLLRLGEVPTLVVSSAEAAELVMKTHDLTFCSRPMTSTATMAIVGCQGKGIAFAPYGEHWRLMKKIVVVELLSAAQVKRFESIRAEEVRRVLRSVAAAAAAGVGVAGGVVNISQEVKTLAPDLVARAMFGGKCAGKQVHDFVVQYNQVSKLPSGSLPVDLFPSSRLARWLSTVSERRLRKSCGCIQRIIMTITESRREAARNGGSSSSPNNEDMLGVLLRLQEEDSLTYSPLTSEIIGAVMFDIFGGATTTIGSTLEWAMAELMRKPEAMEKAQEEVRNALCGSQGVITATDLLAPLSYLRMVIKEVLSLHPPNPLLVPRESREDCEIMGHHIPKGTKVLVNVFAISQDPGYWNDDPEAFYPERFENSSVDLKGTDFEFTPFGAGRRRCPAIMFAISTLEVALANLLYHFDWALPNGMSPKMVDMSEKNGMGVSKKVDLYLRAIPYVHSSAV</sequence>
<evidence type="ECO:0000256" key="1">
    <source>
        <dbReference type="ARBA" id="ARBA00001971"/>
    </source>
</evidence>
<dbReference type="PRINTS" id="PR00463">
    <property type="entry name" value="EP450I"/>
</dbReference>
<dbReference type="GO" id="GO:0004497">
    <property type="term" value="F:monooxygenase activity"/>
    <property type="evidence" value="ECO:0007669"/>
    <property type="project" value="UniProtKB-KW"/>
</dbReference>
<dbReference type="FunFam" id="1.10.630.10:FF:000043">
    <property type="entry name" value="Cytochrome P450 99A2"/>
    <property type="match status" value="1"/>
</dbReference>
<dbReference type="CDD" id="cd11072">
    <property type="entry name" value="CYP71-like"/>
    <property type="match status" value="1"/>
</dbReference>
<feature type="binding site" description="axial binding residue" evidence="8">
    <location>
        <position position="456"/>
    </location>
    <ligand>
        <name>heme</name>
        <dbReference type="ChEBI" id="CHEBI:30413"/>
    </ligand>
    <ligandPart>
        <name>Fe</name>
        <dbReference type="ChEBI" id="CHEBI:18248"/>
    </ligandPart>
</feature>
<reference evidence="11 12" key="1">
    <citation type="submission" date="2024-02" db="EMBL/GenBank/DDBJ databases">
        <title>High-quality chromosome-scale genome assembly of Pensacola bahiagrass (Paspalum notatum Flugge var. saurae).</title>
        <authorList>
            <person name="Vega J.M."/>
            <person name="Podio M."/>
            <person name="Orjuela J."/>
            <person name="Siena L.A."/>
            <person name="Pessino S.C."/>
            <person name="Combes M.C."/>
            <person name="Mariac C."/>
            <person name="Albertini E."/>
            <person name="Pupilli F."/>
            <person name="Ortiz J.P.A."/>
            <person name="Leblanc O."/>
        </authorList>
    </citation>
    <scope>NUCLEOTIDE SEQUENCE [LARGE SCALE GENOMIC DNA]</scope>
    <source>
        <strain evidence="11">R1</strain>
        <tissue evidence="11">Leaf</tissue>
    </source>
</reference>
<dbReference type="Gene3D" id="1.10.630.10">
    <property type="entry name" value="Cytochrome P450"/>
    <property type="match status" value="1"/>
</dbReference>
<evidence type="ECO:0000256" key="10">
    <source>
        <dbReference type="SAM" id="MobiDB-lite"/>
    </source>
</evidence>
<evidence type="ECO:0000256" key="6">
    <source>
        <dbReference type="ARBA" id="ARBA00023004"/>
    </source>
</evidence>
<dbReference type="AlphaFoldDB" id="A0AAQ3X3F2"/>
<keyword evidence="5 9" id="KW-0560">Oxidoreductase</keyword>
<evidence type="ECO:0000313" key="11">
    <source>
        <dbReference type="EMBL" id="WVZ83456.1"/>
    </source>
</evidence>
<dbReference type="GO" id="GO:0005506">
    <property type="term" value="F:iron ion binding"/>
    <property type="evidence" value="ECO:0007669"/>
    <property type="project" value="InterPro"/>
</dbReference>
<comment type="cofactor">
    <cofactor evidence="1 8">
        <name>heme</name>
        <dbReference type="ChEBI" id="CHEBI:30413"/>
    </cofactor>
</comment>
<protein>
    <recommendedName>
        <fullName evidence="13">Cytochrome P450</fullName>
    </recommendedName>
</protein>
<dbReference type="PRINTS" id="PR00385">
    <property type="entry name" value="P450"/>
</dbReference>
<evidence type="ECO:0008006" key="13">
    <source>
        <dbReference type="Google" id="ProtNLM"/>
    </source>
</evidence>
<dbReference type="PANTHER" id="PTHR47955:SF19">
    <property type="entry name" value="CYTOCHROME P450 71A9-LIKE ISOFORM X1"/>
    <property type="match status" value="1"/>
</dbReference>
<dbReference type="InterPro" id="IPR001128">
    <property type="entry name" value="Cyt_P450"/>
</dbReference>
<dbReference type="PROSITE" id="PS00086">
    <property type="entry name" value="CYTOCHROME_P450"/>
    <property type="match status" value="1"/>
</dbReference>
<dbReference type="GO" id="GO:0020037">
    <property type="term" value="F:heme binding"/>
    <property type="evidence" value="ECO:0007669"/>
    <property type="project" value="InterPro"/>
</dbReference>
<accession>A0AAQ3X3F2</accession>
<keyword evidence="12" id="KW-1185">Reference proteome</keyword>
<evidence type="ECO:0000256" key="8">
    <source>
        <dbReference type="PIRSR" id="PIRSR602401-1"/>
    </source>
</evidence>
<evidence type="ECO:0000256" key="7">
    <source>
        <dbReference type="ARBA" id="ARBA00023033"/>
    </source>
</evidence>
<dbReference type="Proteomes" id="UP001341281">
    <property type="component" value="Chromosome 07"/>
</dbReference>
<keyword evidence="4 8" id="KW-0479">Metal-binding</keyword>
<name>A0AAQ3X3F2_PASNO</name>
<feature type="compositionally biased region" description="Polar residues" evidence="10">
    <location>
        <begin position="1"/>
        <end position="21"/>
    </location>
</feature>
<gene>
    <name evidence="11" type="ORF">U9M48_030602</name>
</gene>
<evidence type="ECO:0000256" key="9">
    <source>
        <dbReference type="RuleBase" id="RU000461"/>
    </source>
</evidence>
<dbReference type="EMBL" id="CP144751">
    <property type="protein sequence ID" value="WVZ83456.1"/>
    <property type="molecule type" value="Genomic_DNA"/>
</dbReference>
<dbReference type="InterPro" id="IPR036396">
    <property type="entry name" value="Cyt_P450_sf"/>
</dbReference>
<dbReference type="InterPro" id="IPR017972">
    <property type="entry name" value="Cyt_P450_CS"/>
</dbReference>